<name>A0A0E9U2T0_ANGAN</name>
<accession>A0A0E9U2T0</accession>
<dbReference type="AlphaFoldDB" id="A0A0E9U2T0"/>
<evidence type="ECO:0000313" key="1">
    <source>
        <dbReference type="EMBL" id="JAH59490.1"/>
    </source>
</evidence>
<protein>
    <submittedName>
        <fullName evidence="1">Uncharacterized protein</fullName>
    </submittedName>
</protein>
<organism evidence="1">
    <name type="scientific">Anguilla anguilla</name>
    <name type="common">European freshwater eel</name>
    <name type="synonym">Muraena anguilla</name>
    <dbReference type="NCBI Taxonomy" id="7936"/>
    <lineage>
        <taxon>Eukaryota</taxon>
        <taxon>Metazoa</taxon>
        <taxon>Chordata</taxon>
        <taxon>Craniata</taxon>
        <taxon>Vertebrata</taxon>
        <taxon>Euteleostomi</taxon>
        <taxon>Actinopterygii</taxon>
        <taxon>Neopterygii</taxon>
        <taxon>Teleostei</taxon>
        <taxon>Anguilliformes</taxon>
        <taxon>Anguillidae</taxon>
        <taxon>Anguilla</taxon>
    </lineage>
</organism>
<sequence length="24" mass="2379">METGGAASAYGASLAGGQFDFWPS</sequence>
<dbReference type="EMBL" id="GBXM01049087">
    <property type="protein sequence ID" value="JAH59490.1"/>
    <property type="molecule type" value="Transcribed_RNA"/>
</dbReference>
<reference evidence="1" key="1">
    <citation type="submission" date="2014-11" db="EMBL/GenBank/DDBJ databases">
        <authorList>
            <person name="Amaro Gonzalez C."/>
        </authorList>
    </citation>
    <scope>NUCLEOTIDE SEQUENCE</scope>
</reference>
<proteinExistence type="predicted"/>
<reference evidence="1" key="2">
    <citation type="journal article" date="2015" name="Fish Shellfish Immunol.">
        <title>Early steps in the European eel (Anguilla anguilla)-Vibrio vulnificus interaction in the gills: Role of the RtxA13 toxin.</title>
        <authorList>
            <person name="Callol A."/>
            <person name="Pajuelo D."/>
            <person name="Ebbesson L."/>
            <person name="Teles M."/>
            <person name="MacKenzie S."/>
            <person name="Amaro C."/>
        </authorList>
    </citation>
    <scope>NUCLEOTIDE SEQUENCE</scope>
</reference>